<dbReference type="SUPFAM" id="SSF55874">
    <property type="entry name" value="ATPase domain of HSP90 chaperone/DNA topoisomerase II/histidine kinase"/>
    <property type="match status" value="1"/>
</dbReference>
<evidence type="ECO:0000256" key="6">
    <source>
        <dbReference type="SAM" id="Coils"/>
    </source>
</evidence>
<evidence type="ECO:0000256" key="4">
    <source>
        <dbReference type="ARBA" id="ARBA00022679"/>
    </source>
</evidence>
<evidence type="ECO:0000259" key="8">
    <source>
        <dbReference type="PROSITE" id="PS50109"/>
    </source>
</evidence>
<name>A0ABT3HBT9_9HYPH</name>
<evidence type="ECO:0000256" key="3">
    <source>
        <dbReference type="ARBA" id="ARBA00022553"/>
    </source>
</evidence>
<dbReference type="InterPro" id="IPR003661">
    <property type="entry name" value="HisK_dim/P_dom"/>
</dbReference>
<dbReference type="PANTHER" id="PTHR43047">
    <property type="entry name" value="TWO-COMPONENT HISTIDINE PROTEIN KINASE"/>
    <property type="match status" value="1"/>
</dbReference>
<organism evidence="10 11">
    <name type="scientific">Rhodobium gokarnense</name>
    <dbReference type="NCBI Taxonomy" id="364296"/>
    <lineage>
        <taxon>Bacteria</taxon>
        <taxon>Pseudomonadati</taxon>
        <taxon>Pseudomonadota</taxon>
        <taxon>Alphaproteobacteria</taxon>
        <taxon>Hyphomicrobiales</taxon>
        <taxon>Rhodobiaceae</taxon>
        <taxon>Rhodobium</taxon>
    </lineage>
</organism>
<dbReference type="Gene3D" id="1.10.287.130">
    <property type="match status" value="1"/>
</dbReference>
<sequence>MARAIAAHASDWIRRFFVRQTNDDDVLRGHVKLLARPAYSRLLKAEPYIRRSIPVLIIVFVVTLALVRATSLINDRADVKAEAEDELSLIATALASQLNLSEPKLPEAGFQTALRAALADSLPPGATSDERMILVADANGAVAASAPARLDLDGHALTEYLGYSQPLTTFGARAGVLEYTLPNGKDVIATVRHISGRVGMVAVVQPVDAILSDWRMRVSSHVSLFVCTAGTLIILVYAYFAQSTRAHEADTIYSRTQARIETALQRGRCGLIDWDLSRGRMFWSTSMYDILHMPPRDDLIGFGEVNALVHPDDGSLYELAENLLRDQEYIVDRVFRMRRADGTWIWLQIRAEVVKETPAGSAHLIGIAVDITEQRKLAERTATADMRLRDAIETISEAFVLWDTENRLVMCNTKYQQFFDLPAGAIVAGTHYEDVMREAREPIVMTQIIEDDRAEQGARSYEAQLEGDRWLQISERRTKDGGFVSVGTDISALKRHEEKLMDSERRLMATVADLRQSRKKLETQAQQLVELAEKYADEKTRAEDANKAKSEFLANMSHELRTPLNAIIGFSDIMQQGMFGDLGCDKYMEYCSDINESGTHLLDVINDILDMSKIETGRLSLNMEPLDFNEIVRESTRIMSPEAAQKNITINADLPNDAEAVGDRRAMKQIIINLLSNAVKFTGERGQVTVRARRADGGLNIEIEDTGIGISRVDVDRLGQPFVQVENQFTKSHKGAGLGLAISRSLIELHGGEMDIRSEIGVGTIVAIRLPGPAEPDEVQATLDV</sequence>
<dbReference type="GO" id="GO:0004673">
    <property type="term" value="F:protein histidine kinase activity"/>
    <property type="evidence" value="ECO:0007669"/>
    <property type="project" value="UniProtKB-EC"/>
</dbReference>
<dbReference type="EC" id="2.7.13.3" evidence="2"/>
<dbReference type="Proteomes" id="UP001209755">
    <property type="component" value="Unassembled WGS sequence"/>
</dbReference>
<dbReference type="InterPro" id="IPR004358">
    <property type="entry name" value="Sig_transdc_His_kin-like_C"/>
</dbReference>
<gene>
    <name evidence="10" type="ORF">M2319_002206</name>
</gene>
<dbReference type="PROSITE" id="PS50113">
    <property type="entry name" value="PAC"/>
    <property type="match status" value="1"/>
</dbReference>
<dbReference type="Pfam" id="PF12860">
    <property type="entry name" value="PAS_7"/>
    <property type="match status" value="1"/>
</dbReference>
<evidence type="ECO:0000256" key="7">
    <source>
        <dbReference type="SAM" id="Phobius"/>
    </source>
</evidence>
<keyword evidence="7" id="KW-0472">Membrane</keyword>
<dbReference type="InterPro" id="IPR013655">
    <property type="entry name" value="PAS_fold_3"/>
</dbReference>
<keyword evidence="6" id="KW-0175">Coiled coil</keyword>
<dbReference type="Gene3D" id="3.30.450.20">
    <property type="entry name" value="PAS domain"/>
    <property type="match status" value="2"/>
</dbReference>
<dbReference type="SMART" id="SM00387">
    <property type="entry name" value="HATPase_c"/>
    <property type="match status" value="1"/>
</dbReference>
<dbReference type="NCBIfam" id="TIGR00229">
    <property type="entry name" value="sensory_box"/>
    <property type="match status" value="1"/>
</dbReference>
<dbReference type="Gene3D" id="3.30.565.10">
    <property type="entry name" value="Histidine kinase-like ATPase, C-terminal domain"/>
    <property type="match status" value="1"/>
</dbReference>
<dbReference type="CDD" id="cd16922">
    <property type="entry name" value="HATPase_EvgS-ArcB-TorS-like"/>
    <property type="match status" value="1"/>
</dbReference>
<dbReference type="InterPro" id="IPR000014">
    <property type="entry name" value="PAS"/>
</dbReference>
<evidence type="ECO:0000313" key="10">
    <source>
        <dbReference type="EMBL" id="MCW2307869.1"/>
    </source>
</evidence>
<dbReference type="PANTHER" id="PTHR43047:SF72">
    <property type="entry name" value="OSMOSENSING HISTIDINE PROTEIN KINASE SLN1"/>
    <property type="match status" value="1"/>
</dbReference>
<evidence type="ECO:0000256" key="1">
    <source>
        <dbReference type="ARBA" id="ARBA00000085"/>
    </source>
</evidence>
<dbReference type="InterPro" id="IPR000700">
    <property type="entry name" value="PAS-assoc_C"/>
</dbReference>
<dbReference type="Pfam" id="PF08447">
    <property type="entry name" value="PAS_3"/>
    <property type="match status" value="1"/>
</dbReference>
<proteinExistence type="predicted"/>
<feature type="transmembrane region" description="Helical" evidence="7">
    <location>
        <begin position="222"/>
        <end position="240"/>
    </location>
</feature>
<evidence type="ECO:0000259" key="9">
    <source>
        <dbReference type="PROSITE" id="PS50113"/>
    </source>
</evidence>
<evidence type="ECO:0000313" key="11">
    <source>
        <dbReference type="Proteomes" id="UP001209755"/>
    </source>
</evidence>
<dbReference type="RefSeq" id="WP_264601500.1">
    <property type="nucleotide sequence ID" value="NZ_JAOQNS010000005.1"/>
</dbReference>
<keyword evidence="7" id="KW-0812">Transmembrane</keyword>
<comment type="catalytic activity">
    <reaction evidence="1">
        <text>ATP + protein L-histidine = ADP + protein N-phospho-L-histidine.</text>
        <dbReference type="EC" id="2.7.13.3"/>
    </reaction>
</comment>
<keyword evidence="3" id="KW-0597">Phosphoprotein</keyword>
<dbReference type="SUPFAM" id="SSF55785">
    <property type="entry name" value="PYP-like sensor domain (PAS domain)"/>
    <property type="match status" value="2"/>
</dbReference>
<dbReference type="SMART" id="SM00388">
    <property type="entry name" value="HisKA"/>
    <property type="match status" value="1"/>
</dbReference>
<dbReference type="InterPro" id="IPR005467">
    <property type="entry name" value="His_kinase_dom"/>
</dbReference>
<dbReference type="Gene3D" id="2.10.70.100">
    <property type="match status" value="1"/>
</dbReference>
<dbReference type="Pfam" id="PF02518">
    <property type="entry name" value="HATPase_c"/>
    <property type="match status" value="1"/>
</dbReference>
<reference evidence="11" key="1">
    <citation type="submission" date="2023-07" db="EMBL/GenBank/DDBJ databases">
        <title>Genome sequencing of Purple Non-Sulfur Bacteria from various extreme environments.</title>
        <authorList>
            <person name="Mayer M."/>
        </authorList>
    </citation>
    <scope>NUCLEOTIDE SEQUENCE [LARGE SCALE GENOMIC DNA]</scope>
    <source>
        <strain evidence="11">DSM 17935</strain>
    </source>
</reference>
<dbReference type="SMART" id="SM00091">
    <property type="entry name" value="PAS"/>
    <property type="match status" value="2"/>
</dbReference>
<accession>A0ABT3HBT9</accession>
<dbReference type="InterPro" id="IPR003594">
    <property type="entry name" value="HATPase_dom"/>
</dbReference>
<feature type="domain" description="PAC" evidence="9">
    <location>
        <begin position="331"/>
        <end position="383"/>
    </location>
</feature>
<keyword evidence="7" id="KW-1133">Transmembrane helix</keyword>
<evidence type="ECO:0000256" key="2">
    <source>
        <dbReference type="ARBA" id="ARBA00012438"/>
    </source>
</evidence>
<feature type="domain" description="Histidine kinase" evidence="8">
    <location>
        <begin position="555"/>
        <end position="774"/>
    </location>
</feature>
<dbReference type="Pfam" id="PF00512">
    <property type="entry name" value="HisKA"/>
    <property type="match status" value="1"/>
</dbReference>
<dbReference type="InterPro" id="IPR001610">
    <property type="entry name" value="PAC"/>
</dbReference>
<dbReference type="InterPro" id="IPR036097">
    <property type="entry name" value="HisK_dim/P_sf"/>
</dbReference>
<protein>
    <recommendedName>
        <fullName evidence="2">histidine kinase</fullName>
        <ecNumber evidence="2">2.7.13.3</ecNumber>
    </recommendedName>
</protein>
<evidence type="ECO:0000256" key="5">
    <source>
        <dbReference type="ARBA" id="ARBA00022777"/>
    </source>
</evidence>
<comment type="caution">
    <text evidence="10">The sequence shown here is derived from an EMBL/GenBank/DDBJ whole genome shotgun (WGS) entry which is preliminary data.</text>
</comment>
<keyword evidence="11" id="KW-1185">Reference proteome</keyword>
<dbReference type="InterPro" id="IPR035965">
    <property type="entry name" value="PAS-like_dom_sf"/>
</dbReference>
<dbReference type="SMART" id="SM00086">
    <property type="entry name" value="PAC"/>
    <property type="match status" value="1"/>
</dbReference>
<feature type="transmembrane region" description="Helical" evidence="7">
    <location>
        <begin position="48"/>
        <end position="67"/>
    </location>
</feature>
<dbReference type="EMBL" id="JAOQNS010000005">
    <property type="protein sequence ID" value="MCW2307869.1"/>
    <property type="molecule type" value="Genomic_DNA"/>
</dbReference>
<dbReference type="SUPFAM" id="SSF47384">
    <property type="entry name" value="Homodimeric domain of signal transducing histidine kinase"/>
    <property type="match status" value="1"/>
</dbReference>
<dbReference type="CDD" id="cd00130">
    <property type="entry name" value="PAS"/>
    <property type="match status" value="1"/>
</dbReference>
<feature type="coiled-coil region" evidence="6">
    <location>
        <begin position="493"/>
        <end position="548"/>
    </location>
</feature>
<keyword evidence="4 10" id="KW-0808">Transferase</keyword>
<dbReference type="CDD" id="cd00082">
    <property type="entry name" value="HisKA"/>
    <property type="match status" value="1"/>
</dbReference>
<dbReference type="PROSITE" id="PS50109">
    <property type="entry name" value="HIS_KIN"/>
    <property type="match status" value="1"/>
</dbReference>
<keyword evidence="5 10" id="KW-0418">Kinase</keyword>
<dbReference type="PRINTS" id="PR00344">
    <property type="entry name" value="BCTRLSENSOR"/>
</dbReference>
<dbReference type="InterPro" id="IPR036890">
    <property type="entry name" value="HATPase_C_sf"/>
</dbReference>